<name>S5T3A9_9CORY</name>
<protein>
    <recommendedName>
        <fullName evidence="5">glycine oxidase</fullName>
        <ecNumber evidence="5">1.4.3.19</ecNumber>
    </recommendedName>
</protein>
<comment type="pathway">
    <text evidence="1">Cofactor biosynthesis; thiamine diphosphate biosynthesis.</text>
</comment>
<reference evidence="7 8" key="1">
    <citation type="submission" date="2012-11" db="EMBL/GenBank/DDBJ databases">
        <title>The complete genome sequence of Corynebacterium maris Coryn-1 (=DSM 45190).</title>
        <authorList>
            <person name="Schaffert L."/>
            <person name="Albersmeier A."/>
            <person name="Kalinowski J."/>
            <person name="Ruckert C."/>
        </authorList>
    </citation>
    <scope>NUCLEOTIDE SEQUENCE [LARGE SCALE GENOMIC DNA]</scope>
    <source>
        <strain evidence="8">Coryn-1</strain>
    </source>
</reference>
<evidence type="ECO:0000256" key="1">
    <source>
        <dbReference type="ARBA" id="ARBA00004948"/>
    </source>
</evidence>
<dbReference type="GO" id="GO:0009228">
    <property type="term" value="P:thiamine biosynthetic process"/>
    <property type="evidence" value="ECO:0007669"/>
    <property type="project" value="UniProtKB-KW"/>
</dbReference>
<dbReference type="GO" id="GO:0043799">
    <property type="term" value="F:glycine oxidase activity"/>
    <property type="evidence" value="ECO:0007669"/>
    <property type="project" value="UniProtKB-EC"/>
</dbReference>
<organism evidence="7 8">
    <name type="scientific">Corynebacterium maris DSM 45190</name>
    <dbReference type="NCBI Taxonomy" id="1224163"/>
    <lineage>
        <taxon>Bacteria</taxon>
        <taxon>Bacillati</taxon>
        <taxon>Actinomycetota</taxon>
        <taxon>Actinomycetes</taxon>
        <taxon>Mycobacteriales</taxon>
        <taxon>Corynebacteriaceae</taxon>
        <taxon>Corynebacterium</taxon>
    </lineage>
</organism>
<feature type="domain" description="FAD dependent oxidoreductase" evidence="6">
    <location>
        <begin position="7"/>
        <end position="358"/>
    </location>
</feature>
<dbReference type="PANTHER" id="PTHR13847:SF289">
    <property type="entry name" value="GLYCINE OXIDASE"/>
    <property type="match status" value="1"/>
</dbReference>
<evidence type="ECO:0000259" key="6">
    <source>
        <dbReference type="Pfam" id="PF01266"/>
    </source>
</evidence>
<evidence type="ECO:0000313" key="8">
    <source>
        <dbReference type="Proteomes" id="UP000015388"/>
    </source>
</evidence>
<dbReference type="PATRIC" id="fig|1224163.3.peg.1654"/>
<keyword evidence="8" id="KW-1185">Reference proteome</keyword>
<keyword evidence="2" id="KW-0784">Thiamine biosynthesis</keyword>
<dbReference type="Gene3D" id="3.30.9.10">
    <property type="entry name" value="D-Amino Acid Oxidase, subunit A, domain 2"/>
    <property type="match status" value="1"/>
</dbReference>
<dbReference type="GO" id="GO:0009229">
    <property type="term" value="P:thiamine diphosphate biosynthetic process"/>
    <property type="evidence" value="ECO:0007669"/>
    <property type="project" value="UniProtKB-UniPathway"/>
</dbReference>
<dbReference type="Proteomes" id="UP000015388">
    <property type="component" value="Chromosome"/>
</dbReference>
<dbReference type="GO" id="GO:0050660">
    <property type="term" value="F:flavin adenine dinucleotide binding"/>
    <property type="evidence" value="ECO:0007669"/>
    <property type="project" value="InterPro"/>
</dbReference>
<evidence type="ECO:0000256" key="4">
    <source>
        <dbReference type="ARBA" id="ARBA00049872"/>
    </source>
</evidence>
<dbReference type="Gene3D" id="3.50.50.60">
    <property type="entry name" value="FAD/NAD(P)-binding domain"/>
    <property type="match status" value="1"/>
</dbReference>
<comment type="catalytic activity">
    <reaction evidence="4">
        <text>glycine + O2 + H2O = glyoxylate + H2O2 + NH4(+)</text>
        <dbReference type="Rhea" id="RHEA:11532"/>
        <dbReference type="ChEBI" id="CHEBI:15377"/>
        <dbReference type="ChEBI" id="CHEBI:15379"/>
        <dbReference type="ChEBI" id="CHEBI:16240"/>
        <dbReference type="ChEBI" id="CHEBI:28938"/>
        <dbReference type="ChEBI" id="CHEBI:36655"/>
        <dbReference type="ChEBI" id="CHEBI:57305"/>
        <dbReference type="EC" id="1.4.3.19"/>
    </reaction>
</comment>
<dbReference type="GO" id="GO:0005737">
    <property type="term" value="C:cytoplasm"/>
    <property type="evidence" value="ECO:0007669"/>
    <property type="project" value="TreeGrafter"/>
</dbReference>
<dbReference type="SUPFAM" id="SSF54373">
    <property type="entry name" value="FAD-linked reductases, C-terminal domain"/>
    <property type="match status" value="1"/>
</dbReference>
<dbReference type="KEGG" id="cmd:B841_08235"/>
<dbReference type="eggNOG" id="COG0665">
    <property type="taxonomic scope" value="Bacteria"/>
</dbReference>
<evidence type="ECO:0000256" key="5">
    <source>
        <dbReference type="ARBA" id="ARBA00050018"/>
    </source>
</evidence>
<dbReference type="PANTHER" id="PTHR13847">
    <property type="entry name" value="SARCOSINE DEHYDROGENASE-RELATED"/>
    <property type="match status" value="1"/>
</dbReference>
<dbReference type="HOGENOM" id="CLU_007884_4_5_11"/>
<evidence type="ECO:0000256" key="2">
    <source>
        <dbReference type="ARBA" id="ARBA00022977"/>
    </source>
</evidence>
<evidence type="ECO:0000256" key="3">
    <source>
        <dbReference type="ARBA" id="ARBA00023002"/>
    </source>
</evidence>
<dbReference type="InterPro" id="IPR036188">
    <property type="entry name" value="FAD/NAD-bd_sf"/>
</dbReference>
<dbReference type="InterPro" id="IPR006076">
    <property type="entry name" value="FAD-dep_OxRdtase"/>
</dbReference>
<dbReference type="AlphaFoldDB" id="S5T3A9"/>
<dbReference type="EC" id="1.4.3.19" evidence="5"/>
<dbReference type="OrthoDB" id="3214401at2"/>
<dbReference type="STRING" id="1224163.B841_08235"/>
<dbReference type="InterPro" id="IPR012727">
    <property type="entry name" value="Gly_oxidase_ThiO"/>
</dbReference>
<dbReference type="UniPathway" id="UPA00060"/>
<proteinExistence type="predicted"/>
<evidence type="ECO:0000313" key="7">
    <source>
        <dbReference type="EMBL" id="AGS35120.1"/>
    </source>
</evidence>
<accession>S5T3A9</accession>
<keyword evidence="3" id="KW-0560">Oxidoreductase</keyword>
<sequence length="381" mass="40318">MPQTAHVIGAGVIGLATAFELTERGVPGARVTILDPDPASGATHHAGGMLAPAAEVQYRQEPLFPLMLESAARYPSFVDRLHSATPLPTGHRTDGTLVVAGDRADAGHLEDLTRYQHTHGMAVERITVREARRMEPSLSPAIAGAVHIPGDHQVSPRLLVAALRDALTRRGVRFVADEVTNLVRDGAGAVTEVVGERTRHDATGAQVILANGLGAGRVGGWFDETNPLRLRPVYGDILRLGVPAALDPLVSKVIRGFVEDRPVYLIPRDDGTLTLGATSREDIQPKPRLGGVYDLIRDAVALAPGVEETTLLETTVGARPGTPDDLPYLGAVAENLVVSTGYFRHGILLAALGAEAGARLALGESPDVDLRACAPVRHSHL</sequence>
<dbReference type="RefSeq" id="WP_020935053.1">
    <property type="nucleotide sequence ID" value="NC_021915.1"/>
</dbReference>
<dbReference type="SUPFAM" id="SSF51905">
    <property type="entry name" value="FAD/NAD(P)-binding domain"/>
    <property type="match status" value="1"/>
</dbReference>
<dbReference type="Pfam" id="PF01266">
    <property type="entry name" value="DAO"/>
    <property type="match status" value="1"/>
</dbReference>
<dbReference type="EMBL" id="CP003924">
    <property type="protein sequence ID" value="AGS35120.1"/>
    <property type="molecule type" value="Genomic_DNA"/>
</dbReference>
<gene>
    <name evidence="7" type="ORF">B841_08235</name>
</gene>
<dbReference type="NCBIfam" id="TIGR02352">
    <property type="entry name" value="thiamin_ThiO"/>
    <property type="match status" value="1"/>
</dbReference>